<gene>
    <name evidence="11" type="ORF">bsdE14_35280</name>
</gene>
<dbReference type="InterPro" id="IPR001967">
    <property type="entry name" value="Peptidase_S11_N"/>
</dbReference>
<proteinExistence type="inferred from homology"/>
<keyword evidence="11" id="KW-0645">Protease</keyword>
<keyword evidence="4" id="KW-0133">Cell shape</keyword>
<keyword evidence="2 9" id="KW-0732">Signal</keyword>
<feature type="transmembrane region" description="Helical" evidence="8">
    <location>
        <begin position="382"/>
        <end position="403"/>
    </location>
</feature>
<dbReference type="PRINTS" id="PR00725">
    <property type="entry name" value="DADACBPTASE1"/>
</dbReference>
<feature type="signal peptide" evidence="9">
    <location>
        <begin position="1"/>
        <end position="22"/>
    </location>
</feature>
<keyword evidence="8" id="KW-0472">Membrane</keyword>
<evidence type="ECO:0000256" key="1">
    <source>
        <dbReference type="ARBA" id="ARBA00007164"/>
    </source>
</evidence>
<evidence type="ECO:0000256" key="5">
    <source>
        <dbReference type="ARBA" id="ARBA00022984"/>
    </source>
</evidence>
<keyword evidence="11" id="KW-0121">Carboxypeptidase</keyword>
<name>A0ABQ5NA82_9CLOT</name>
<evidence type="ECO:0000256" key="8">
    <source>
        <dbReference type="SAM" id="Phobius"/>
    </source>
</evidence>
<evidence type="ECO:0000256" key="3">
    <source>
        <dbReference type="ARBA" id="ARBA00022801"/>
    </source>
</evidence>
<dbReference type="SUPFAM" id="SSF56601">
    <property type="entry name" value="beta-lactamase/transpeptidase-like"/>
    <property type="match status" value="1"/>
</dbReference>
<dbReference type="PANTHER" id="PTHR21581:SF26">
    <property type="entry name" value="D-ALANYL-D-ALANINE ENDOPEPTIDASE"/>
    <property type="match status" value="1"/>
</dbReference>
<dbReference type="GO" id="GO:0004180">
    <property type="term" value="F:carboxypeptidase activity"/>
    <property type="evidence" value="ECO:0007669"/>
    <property type="project" value="UniProtKB-KW"/>
</dbReference>
<dbReference type="Gene3D" id="3.40.710.10">
    <property type="entry name" value="DD-peptidase/beta-lactamase superfamily"/>
    <property type="match status" value="1"/>
</dbReference>
<accession>A0ABQ5NA82</accession>
<evidence type="ECO:0000256" key="6">
    <source>
        <dbReference type="ARBA" id="ARBA00023316"/>
    </source>
</evidence>
<keyword evidence="8" id="KW-1133">Transmembrane helix</keyword>
<evidence type="ECO:0000313" key="12">
    <source>
        <dbReference type="Proteomes" id="UP001208567"/>
    </source>
</evidence>
<dbReference type="InterPro" id="IPR018044">
    <property type="entry name" value="Peptidase_S11"/>
</dbReference>
<sequence length="411" mass="46677">MKKKIIVFLLLIMCLFCENAVAAQTEPSIIGTSAITVDVDTKEIIYSKNIDTRLYPASITKLVTAMLLSENKKPGDILTYSEKAKMQEPSSLDLPALDKLTAKNAMDAMLLYSANDIAYMIAENISGNINNFSILMNDKVKNLNLKNTNFVTPNGLHDPNHYTTAYDLSVIGREVYNYPWIMDTIKKSNSTFTTETNQEITIKNTNKLLGKDGCIGGKTGYTSDAGRCLLALYERNGRRILGVVLKSEYDKNDTVVFKDMEKIISWSYAASKEPIIKKNSIIKTLDTEYCIIPFLNSDTKFNISPFNKLSKKIQIDFTVKEDILRYKNDVEYETSFEINKFDPRKLDVNTPVGKLEVRDRDTTYSYNIYPTKNFDKSYINKFIIISSISIISFVLLIILALAIKRKRRTSK</sequence>
<reference evidence="11 12" key="1">
    <citation type="journal article" date="2024" name="Int. J. Syst. Evol. Microbiol.">
        <title>Clostridium omnivorum sp. nov., isolated from anoxic soil under the treatment of reductive soil disinfestation.</title>
        <authorList>
            <person name="Ueki A."/>
            <person name="Tonouchi A."/>
            <person name="Kaku N."/>
            <person name="Honma S."/>
            <person name="Ueki K."/>
        </authorList>
    </citation>
    <scope>NUCLEOTIDE SEQUENCE [LARGE SCALE GENOMIC DNA]</scope>
    <source>
        <strain evidence="11 12">E14</strain>
    </source>
</reference>
<dbReference type="InterPro" id="IPR012338">
    <property type="entry name" value="Beta-lactam/transpept-like"/>
</dbReference>
<comment type="caution">
    <text evidence="11">The sequence shown here is derived from an EMBL/GenBank/DDBJ whole genome shotgun (WGS) entry which is preliminary data.</text>
</comment>
<comment type="similarity">
    <text evidence="1 7">Belongs to the peptidase S11 family.</text>
</comment>
<keyword evidence="5" id="KW-0573">Peptidoglycan synthesis</keyword>
<evidence type="ECO:0000256" key="2">
    <source>
        <dbReference type="ARBA" id="ARBA00022729"/>
    </source>
</evidence>
<evidence type="ECO:0000256" key="4">
    <source>
        <dbReference type="ARBA" id="ARBA00022960"/>
    </source>
</evidence>
<evidence type="ECO:0000259" key="10">
    <source>
        <dbReference type="Pfam" id="PF00768"/>
    </source>
</evidence>
<dbReference type="Pfam" id="PF00768">
    <property type="entry name" value="Peptidase_S11"/>
    <property type="match status" value="1"/>
</dbReference>
<dbReference type="PANTHER" id="PTHR21581">
    <property type="entry name" value="D-ALANYL-D-ALANINE CARBOXYPEPTIDASE"/>
    <property type="match status" value="1"/>
</dbReference>
<organism evidence="11 12">
    <name type="scientific">Clostridium omnivorum</name>
    <dbReference type="NCBI Taxonomy" id="1604902"/>
    <lineage>
        <taxon>Bacteria</taxon>
        <taxon>Bacillati</taxon>
        <taxon>Bacillota</taxon>
        <taxon>Clostridia</taxon>
        <taxon>Eubacteriales</taxon>
        <taxon>Clostridiaceae</taxon>
        <taxon>Clostridium</taxon>
    </lineage>
</organism>
<keyword evidence="3" id="KW-0378">Hydrolase</keyword>
<protein>
    <submittedName>
        <fullName evidence="11">D-alanyl-D-alanine carboxypeptidase</fullName>
    </submittedName>
</protein>
<keyword evidence="8" id="KW-0812">Transmembrane</keyword>
<dbReference type="Proteomes" id="UP001208567">
    <property type="component" value="Unassembled WGS sequence"/>
</dbReference>
<evidence type="ECO:0000256" key="9">
    <source>
        <dbReference type="SAM" id="SignalP"/>
    </source>
</evidence>
<feature type="domain" description="Peptidase S11 D-alanyl-D-alanine carboxypeptidase A N-terminal" evidence="10">
    <location>
        <begin position="23"/>
        <end position="246"/>
    </location>
</feature>
<evidence type="ECO:0000256" key="7">
    <source>
        <dbReference type="RuleBase" id="RU004016"/>
    </source>
</evidence>
<keyword evidence="6" id="KW-0961">Cell wall biogenesis/degradation</keyword>
<evidence type="ECO:0000313" key="11">
    <source>
        <dbReference type="EMBL" id="GLC32118.1"/>
    </source>
</evidence>
<dbReference type="EMBL" id="BRXR01000001">
    <property type="protein sequence ID" value="GLC32118.1"/>
    <property type="molecule type" value="Genomic_DNA"/>
</dbReference>
<keyword evidence="12" id="KW-1185">Reference proteome</keyword>
<feature type="chain" id="PRO_5047086857" evidence="9">
    <location>
        <begin position="23"/>
        <end position="411"/>
    </location>
</feature>